<accession>A0A1J1IYX6</accession>
<evidence type="ECO:0000256" key="4">
    <source>
        <dbReference type="ARBA" id="ARBA00012452"/>
    </source>
</evidence>
<feature type="domain" description="GST C-terminal" evidence="9">
    <location>
        <begin position="88"/>
        <end position="228"/>
    </location>
</feature>
<dbReference type="PANTHER" id="PTHR43917:SF8">
    <property type="entry name" value="GH16740P-RELATED"/>
    <property type="match status" value="1"/>
</dbReference>
<dbReference type="Proteomes" id="UP000183832">
    <property type="component" value="Unassembled WGS sequence"/>
</dbReference>
<dbReference type="PANTHER" id="PTHR43917">
    <property type="match status" value="1"/>
</dbReference>
<dbReference type="OrthoDB" id="422574at2759"/>
<proteinExistence type="inferred from homology"/>
<dbReference type="Gene3D" id="3.40.30.10">
    <property type="entry name" value="Glutaredoxin"/>
    <property type="match status" value="1"/>
</dbReference>
<dbReference type="SFLD" id="SFLDS00019">
    <property type="entry name" value="Glutathione_Transferase_(cytos"/>
    <property type="match status" value="1"/>
</dbReference>
<dbReference type="CDD" id="cd03183">
    <property type="entry name" value="GST_C_Theta"/>
    <property type="match status" value="1"/>
</dbReference>
<evidence type="ECO:0000256" key="2">
    <source>
        <dbReference type="ARBA" id="ARBA00009899"/>
    </source>
</evidence>
<dbReference type="InterPro" id="IPR040079">
    <property type="entry name" value="Glutathione_S-Trfase"/>
</dbReference>
<comment type="subcellular location">
    <subcellularLocation>
        <location evidence="1">Cytoplasm</location>
    </subcellularLocation>
</comment>
<name>A0A1J1IYX6_9DIPT</name>
<dbReference type="STRING" id="568069.A0A1J1IYX6"/>
<dbReference type="GO" id="GO:0006749">
    <property type="term" value="P:glutathione metabolic process"/>
    <property type="evidence" value="ECO:0007669"/>
    <property type="project" value="TreeGrafter"/>
</dbReference>
<dbReference type="Gene3D" id="1.20.1050.10">
    <property type="match status" value="1"/>
</dbReference>
<dbReference type="InterPro" id="IPR010987">
    <property type="entry name" value="Glutathione-S-Trfase_C-like"/>
</dbReference>
<dbReference type="PROSITE" id="PS50404">
    <property type="entry name" value="GST_NTER"/>
    <property type="match status" value="1"/>
</dbReference>
<dbReference type="GO" id="GO:0004364">
    <property type="term" value="F:glutathione transferase activity"/>
    <property type="evidence" value="ECO:0007669"/>
    <property type="project" value="UniProtKB-EC"/>
</dbReference>
<evidence type="ECO:0000256" key="5">
    <source>
        <dbReference type="ARBA" id="ARBA00022490"/>
    </source>
</evidence>
<dbReference type="FunFam" id="1.20.1050.10:FF:000008">
    <property type="entry name" value="Glutathione S-transferase theta-1"/>
    <property type="match status" value="1"/>
</dbReference>
<evidence type="ECO:0000313" key="10">
    <source>
        <dbReference type="EMBL" id="CRL04366.1"/>
    </source>
</evidence>
<dbReference type="EC" id="2.5.1.18" evidence="4"/>
<dbReference type="Pfam" id="PF00043">
    <property type="entry name" value="GST_C"/>
    <property type="match status" value="1"/>
</dbReference>
<dbReference type="SUPFAM" id="SSF47616">
    <property type="entry name" value="GST C-terminal domain-like"/>
    <property type="match status" value="1"/>
</dbReference>
<keyword evidence="11" id="KW-1185">Reference proteome</keyword>
<dbReference type="PROSITE" id="PS50405">
    <property type="entry name" value="GST_CTER"/>
    <property type="match status" value="1"/>
</dbReference>
<evidence type="ECO:0000259" key="8">
    <source>
        <dbReference type="PROSITE" id="PS50404"/>
    </source>
</evidence>
<dbReference type="InterPro" id="IPR040077">
    <property type="entry name" value="GST_C_Theta"/>
</dbReference>
<dbReference type="InterPro" id="IPR051369">
    <property type="entry name" value="GST_Theta"/>
</dbReference>
<evidence type="ECO:0000256" key="6">
    <source>
        <dbReference type="ARBA" id="ARBA00022679"/>
    </source>
</evidence>
<evidence type="ECO:0000256" key="7">
    <source>
        <dbReference type="ARBA" id="ARBA00047960"/>
    </source>
</evidence>
<evidence type="ECO:0000256" key="1">
    <source>
        <dbReference type="ARBA" id="ARBA00004496"/>
    </source>
</evidence>
<dbReference type="InterPro" id="IPR036249">
    <property type="entry name" value="Thioredoxin-like_sf"/>
</dbReference>
<dbReference type="Pfam" id="PF02798">
    <property type="entry name" value="GST_N"/>
    <property type="match status" value="1"/>
</dbReference>
<dbReference type="InterPro" id="IPR004046">
    <property type="entry name" value="GST_C"/>
</dbReference>
<sequence>MKFYYDLMSQPSRALYIFFKLNPNIPVTFIPVALRKGEHLEDAFKAINRFQKVPCIIDDDGWKLSETVAIFRYLNDKYQINEHWYPKDIRTRALVDEYMEWQHNNTRMGCAMYFQVKWLIPMMSGNPPSESRLNFAKTHMENVLTLLENTWLESSEKSFLTTKEISFADILAACELEQPKMADYDPFEGRPRLSSWYQKVKQFTNPFYDEAHALVNKIVNSNKNKPKL</sequence>
<keyword evidence="5" id="KW-0963">Cytoplasm</keyword>
<feature type="domain" description="GST N-terminal" evidence="8">
    <location>
        <begin position="1"/>
        <end position="82"/>
    </location>
</feature>
<dbReference type="AlphaFoldDB" id="A0A1J1IYX6"/>
<dbReference type="InterPro" id="IPR036282">
    <property type="entry name" value="Glutathione-S-Trfase_C_sf"/>
</dbReference>
<reference evidence="10 11" key="1">
    <citation type="submission" date="2015-04" db="EMBL/GenBank/DDBJ databases">
        <authorList>
            <person name="Syromyatnikov M.Y."/>
            <person name="Popov V.N."/>
        </authorList>
    </citation>
    <scope>NUCLEOTIDE SEQUENCE [LARGE SCALE GENOMIC DNA]</scope>
</reference>
<dbReference type="CDD" id="cd03050">
    <property type="entry name" value="GST_N_Theta"/>
    <property type="match status" value="1"/>
</dbReference>
<protein>
    <recommendedName>
        <fullName evidence="4">glutathione transferase</fullName>
        <ecNumber evidence="4">2.5.1.18</ecNumber>
    </recommendedName>
</protein>
<dbReference type="InterPro" id="IPR004045">
    <property type="entry name" value="Glutathione_S-Trfase_N"/>
</dbReference>
<organism evidence="10 11">
    <name type="scientific">Clunio marinus</name>
    <dbReference type="NCBI Taxonomy" id="568069"/>
    <lineage>
        <taxon>Eukaryota</taxon>
        <taxon>Metazoa</taxon>
        <taxon>Ecdysozoa</taxon>
        <taxon>Arthropoda</taxon>
        <taxon>Hexapoda</taxon>
        <taxon>Insecta</taxon>
        <taxon>Pterygota</taxon>
        <taxon>Neoptera</taxon>
        <taxon>Endopterygota</taxon>
        <taxon>Diptera</taxon>
        <taxon>Nematocera</taxon>
        <taxon>Chironomoidea</taxon>
        <taxon>Chironomidae</taxon>
        <taxon>Clunio</taxon>
    </lineage>
</organism>
<dbReference type="GO" id="GO:0005737">
    <property type="term" value="C:cytoplasm"/>
    <property type="evidence" value="ECO:0007669"/>
    <property type="project" value="UniProtKB-SubCell"/>
</dbReference>
<dbReference type="SFLD" id="SFLDG00358">
    <property type="entry name" value="Main_(cytGST)"/>
    <property type="match status" value="1"/>
</dbReference>
<evidence type="ECO:0000256" key="3">
    <source>
        <dbReference type="ARBA" id="ARBA00011738"/>
    </source>
</evidence>
<evidence type="ECO:0000259" key="9">
    <source>
        <dbReference type="PROSITE" id="PS50405"/>
    </source>
</evidence>
<dbReference type="InterPro" id="IPR040075">
    <property type="entry name" value="GST_N_Theta"/>
</dbReference>
<evidence type="ECO:0000313" key="11">
    <source>
        <dbReference type="Proteomes" id="UP000183832"/>
    </source>
</evidence>
<keyword evidence="6" id="KW-0808">Transferase</keyword>
<dbReference type="EMBL" id="CVRI01000063">
    <property type="protein sequence ID" value="CRL04366.1"/>
    <property type="molecule type" value="Genomic_DNA"/>
</dbReference>
<comment type="similarity">
    <text evidence="2">Belongs to the GST superfamily. Theta family.</text>
</comment>
<gene>
    <name evidence="10" type="ORF">CLUMA_CG017459</name>
</gene>
<dbReference type="SUPFAM" id="SSF52833">
    <property type="entry name" value="Thioredoxin-like"/>
    <property type="match status" value="1"/>
</dbReference>
<comment type="catalytic activity">
    <reaction evidence="7">
        <text>RX + glutathione = an S-substituted glutathione + a halide anion + H(+)</text>
        <dbReference type="Rhea" id="RHEA:16437"/>
        <dbReference type="ChEBI" id="CHEBI:15378"/>
        <dbReference type="ChEBI" id="CHEBI:16042"/>
        <dbReference type="ChEBI" id="CHEBI:17792"/>
        <dbReference type="ChEBI" id="CHEBI:57925"/>
        <dbReference type="ChEBI" id="CHEBI:90779"/>
        <dbReference type="EC" id="2.5.1.18"/>
    </reaction>
</comment>
<comment type="subunit">
    <text evidence="3">Homodimer.</text>
</comment>